<dbReference type="InterPro" id="IPR038186">
    <property type="entry name" value="CHAD_dom_sf"/>
</dbReference>
<evidence type="ECO:0000313" key="3">
    <source>
        <dbReference type="Proteomes" id="UP001205601"/>
    </source>
</evidence>
<gene>
    <name evidence="2" type="ORF">N5I32_10720</name>
</gene>
<dbReference type="RefSeq" id="WP_261495604.1">
    <property type="nucleotide sequence ID" value="NZ_JAOCQF010000001.1"/>
</dbReference>
<dbReference type="Pfam" id="PF05235">
    <property type="entry name" value="CHAD"/>
    <property type="match status" value="1"/>
</dbReference>
<evidence type="ECO:0000313" key="2">
    <source>
        <dbReference type="EMBL" id="MCT8329989.1"/>
    </source>
</evidence>
<dbReference type="EMBL" id="JAOCQF010000001">
    <property type="protein sequence ID" value="MCT8329989.1"/>
    <property type="molecule type" value="Genomic_DNA"/>
</dbReference>
<name>A0ABT2NQY0_9RHOB</name>
<dbReference type="PANTHER" id="PTHR39339:SF1">
    <property type="entry name" value="CHAD DOMAIN-CONTAINING PROTEIN"/>
    <property type="match status" value="1"/>
</dbReference>
<dbReference type="PANTHER" id="PTHR39339">
    <property type="entry name" value="SLR1444 PROTEIN"/>
    <property type="match status" value="1"/>
</dbReference>
<dbReference type="Proteomes" id="UP001205601">
    <property type="component" value="Unassembled WGS sequence"/>
</dbReference>
<protein>
    <submittedName>
        <fullName evidence="2">CHAD domain-containing protein</fullName>
    </submittedName>
</protein>
<dbReference type="SMART" id="SM00880">
    <property type="entry name" value="CHAD"/>
    <property type="match status" value="1"/>
</dbReference>
<dbReference type="PROSITE" id="PS51708">
    <property type="entry name" value="CHAD"/>
    <property type="match status" value="1"/>
</dbReference>
<dbReference type="InterPro" id="IPR007899">
    <property type="entry name" value="CHAD_dom"/>
</dbReference>
<dbReference type="Gene3D" id="1.40.20.10">
    <property type="entry name" value="CHAD domain"/>
    <property type="match status" value="1"/>
</dbReference>
<accession>A0ABT2NQY0</accession>
<keyword evidence="3" id="KW-1185">Reference proteome</keyword>
<comment type="caution">
    <text evidence="2">The sequence shown here is derived from an EMBL/GenBank/DDBJ whole genome shotgun (WGS) entry which is preliminary data.</text>
</comment>
<sequence>MPFAFPDKDRSVAKSVRKLARNRIEASLALLEDDARPRAERVRELRKNIKKIRALIRLVRPNFKAFDREDAALKDAGRIIADLRDNDALAESFDTLSRRLYTPLAARETLREAILHPRAALVEEEAADRLAEHRRLIAAILERLSGWNISGTGFGALSPGLERTWSAAQKAMTAAISDPSGEALHQWRKRAKDHWYHARLLAPIWPEMMVHHIAAADALGERLGEARDLAFLIEALAGVEGGEEFRAAAAEEEARLLADARRLGARFFSEPAGGLSRRWRGWWQIWRD</sequence>
<proteinExistence type="predicted"/>
<evidence type="ECO:0000259" key="1">
    <source>
        <dbReference type="PROSITE" id="PS51708"/>
    </source>
</evidence>
<feature type="domain" description="CHAD" evidence="1">
    <location>
        <begin position="9"/>
        <end position="287"/>
    </location>
</feature>
<organism evidence="2 3">
    <name type="scientific">Albidovulum sediminis</name>
    <dbReference type="NCBI Taxonomy" id="3066345"/>
    <lineage>
        <taxon>Bacteria</taxon>
        <taxon>Pseudomonadati</taxon>
        <taxon>Pseudomonadota</taxon>
        <taxon>Alphaproteobacteria</taxon>
        <taxon>Rhodobacterales</taxon>
        <taxon>Paracoccaceae</taxon>
        <taxon>Albidovulum</taxon>
    </lineage>
</organism>
<reference evidence="3" key="1">
    <citation type="submission" date="2023-07" db="EMBL/GenBank/DDBJ databases">
        <title>Defluviimonas sediminis sp. nov., isolated from mangrove sediment.</title>
        <authorList>
            <person name="Liu L."/>
            <person name="Li J."/>
            <person name="Huang Y."/>
            <person name="Pan J."/>
            <person name="Li M."/>
        </authorList>
    </citation>
    <scope>NUCLEOTIDE SEQUENCE [LARGE SCALE GENOMIC DNA]</scope>
    <source>
        <strain evidence="3">FT324</strain>
    </source>
</reference>